<protein>
    <submittedName>
        <fullName evidence="1">DUF4270 domain-containing protein</fullName>
    </submittedName>
</protein>
<name>A0A5J5IA23_9BACT</name>
<accession>A0A5J5IA23</accession>
<keyword evidence="2" id="KW-1185">Reference proteome</keyword>
<comment type="caution">
    <text evidence="1">The sequence shown here is derived from an EMBL/GenBank/DDBJ whole genome shotgun (WGS) entry which is preliminary data.</text>
</comment>
<proteinExistence type="predicted"/>
<evidence type="ECO:0000313" key="2">
    <source>
        <dbReference type="Proteomes" id="UP000326903"/>
    </source>
</evidence>
<gene>
    <name evidence="1" type="ORF">FW778_21890</name>
</gene>
<dbReference type="Proteomes" id="UP000326903">
    <property type="component" value="Unassembled WGS sequence"/>
</dbReference>
<dbReference type="EMBL" id="VYQF01000013">
    <property type="protein sequence ID" value="KAA9034664.1"/>
    <property type="molecule type" value="Genomic_DNA"/>
</dbReference>
<dbReference type="InterPro" id="IPR025366">
    <property type="entry name" value="DUF4270"/>
</dbReference>
<evidence type="ECO:0000313" key="1">
    <source>
        <dbReference type="EMBL" id="KAA9034664.1"/>
    </source>
</evidence>
<sequence length="482" mass="53541">MFYVFIRLFKTAFPIYILLIVLSWHCTKIDTTNLGGSLIPRVDNIHTFDTTLSVIANNFDTAVCDSVYRTDLHALGFINNDPFFGKTTAGMYFEMKPQYFPFAFPAAGKDSLLLDSAVLILHYSSTYGDTLTPQKALVYKLNDNFSRDTTYTTCNVFNYNSSDVIGEQTFIPARLTDSIHARNEDSKYQLRIKLSNTFANTFISDSSEIFKSDSTFKIFFKGFALIADQMFGGNAINYFDLGNADTRLSFYLRSTLNGVKDTTRIDFPFTVYSGEANSVIRERGTSEITNNLTHPAAGDSILYVQTSPGSYAELKIPGLSGLSNRTIHRAELIVDQVYSGLPSDAYLTTPNYLYLEMKDTSINKGYRPIPCDFTTSSGSPNFSYFGGTKKIINDGSGHQVSQYVFNISRYVQSIVTKGAKNASLRLSSPYSITNSISIVDDCGNAIAPFNFPLNNIADGGVKLNGTNNTSTRIRLHIIYSTL</sequence>
<organism evidence="1 2">
    <name type="scientific">Ginsengibacter hankyongi</name>
    <dbReference type="NCBI Taxonomy" id="2607284"/>
    <lineage>
        <taxon>Bacteria</taxon>
        <taxon>Pseudomonadati</taxon>
        <taxon>Bacteroidota</taxon>
        <taxon>Chitinophagia</taxon>
        <taxon>Chitinophagales</taxon>
        <taxon>Chitinophagaceae</taxon>
        <taxon>Ginsengibacter</taxon>
    </lineage>
</organism>
<reference evidence="1 2" key="1">
    <citation type="submission" date="2019-09" db="EMBL/GenBank/DDBJ databases">
        <title>Draft genome sequence of Ginsengibacter sp. BR5-29.</title>
        <authorList>
            <person name="Im W.-T."/>
        </authorList>
    </citation>
    <scope>NUCLEOTIDE SEQUENCE [LARGE SCALE GENOMIC DNA]</scope>
    <source>
        <strain evidence="1 2">BR5-29</strain>
    </source>
</reference>
<dbReference type="AlphaFoldDB" id="A0A5J5IA23"/>
<dbReference type="Pfam" id="PF14092">
    <property type="entry name" value="DUF4270"/>
    <property type="match status" value="1"/>
</dbReference>